<keyword evidence="8" id="KW-1185">Reference proteome</keyword>
<dbReference type="PANTHER" id="PTHR12644">
    <property type="entry name" value="ARP2/3 COMPLEX 16 KD SUBUNIT P16-ARC"/>
    <property type="match status" value="1"/>
</dbReference>
<dbReference type="STRING" id="65357.A0A024GJ81"/>
<comment type="caution">
    <text evidence="7">The sequence shown here is derived from an EMBL/GenBank/DDBJ whole genome shotgun (WGS) entry which is preliminary data.</text>
</comment>
<dbReference type="Gene3D" id="1.25.40.190">
    <property type="entry name" value="Actin-related protein 2/3 complex subunit 5"/>
    <property type="match status" value="1"/>
</dbReference>
<evidence type="ECO:0000256" key="4">
    <source>
        <dbReference type="ARBA" id="ARBA00023212"/>
    </source>
</evidence>
<dbReference type="GO" id="GO:0030833">
    <property type="term" value="P:regulation of actin filament polymerization"/>
    <property type="evidence" value="ECO:0007669"/>
    <property type="project" value="InterPro"/>
</dbReference>
<dbReference type="AlphaFoldDB" id="A0A024GJ81"/>
<comment type="subcellular location">
    <subcellularLocation>
        <location evidence="1">Cytoplasm</location>
        <location evidence="1">Cytoskeleton</location>
    </subcellularLocation>
</comment>
<sequence length="126" mass="13926">MGEDENSIAEEVQSRNSNVKRLLSERKNEEAVKASLSNPPVSSKNDSMKILNTQSILAAITACNKGEMQRAIESLTLEEEDTLMKYLTKLLATPSQSSLILDWHTKLSVKAGMGCIMRALTDRKTV</sequence>
<evidence type="ECO:0000256" key="2">
    <source>
        <dbReference type="ARBA" id="ARBA00006084"/>
    </source>
</evidence>
<dbReference type="Proteomes" id="UP000053237">
    <property type="component" value="Unassembled WGS sequence"/>
</dbReference>
<dbReference type="OrthoDB" id="429520at2759"/>
<keyword evidence="4 5" id="KW-0206">Cytoskeleton</keyword>
<comment type="function">
    <text evidence="5">Functions as component of the Arp2/3 complex which is involved in regulation of actin polymerization and together with an activating nucleation-promoting factor (NPF) mediates the formation of branched actin networks. Arp2/3 complex plays a critical role in the control of cell morphogenesis via the modulation of cell polarity development.</text>
</comment>
<proteinExistence type="inferred from homology"/>
<dbReference type="InParanoid" id="A0A024GJ81"/>
<keyword evidence="3" id="KW-0963">Cytoplasm</keyword>
<dbReference type="InterPro" id="IPR036743">
    <property type="entry name" value="ARPC5_sf"/>
</dbReference>
<evidence type="ECO:0000313" key="7">
    <source>
        <dbReference type="EMBL" id="CCI46836.1"/>
    </source>
</evidence>
<reference evidence="7 8" key="1">
    <citation type="submission" date="2012-05" db="EMBL/GenBank/DDBJ databases">
        <title>Recombination and specialization in a pathogen metapopulation.</title>
        <authorList>
            <person name="Gardiner A."/>
            <person name="Kemen E."/>
            <person name="Schultz-Larsen T."/>
            <person name="MacLean D."/>
            <person name="Van Oosterhout C."/>
            <person name="Jones J.D.G."/>
        </authorList>
    </citation>
    <scope>NUCLEOTIDE SEQUENCE [LARGE SCALE GENOMIC DNA]</scope>
    <source>
        <strain evidence="7 8">Ac Nc2</strain>
    </source>
</reference>
<organism evidence="7 8">
    <name type="scientific">Albugo candida</name>
    <dbReference type="NCBI Taxonomy" id="65357"/>
    <lineage>
        <taxon>Eukaryota</taxon>
        <taxon>Sar</taxon>
        <taxon>Stramenopiles</taxon>
        <taxon>Oomycota</taxon>
        <taxon>Peronosporomycetes</taxon>
        <taxon>Albuginales</taxon>
        <taxon>Albuginaceae</taxon>
        <taxon>Albugo</taxon>
    </lineage>
</organism>
<dbReference type="GO" id="GO:0034314">
    <property type="term" value="P:Arp2/3 complex-mediated actin nucleation"/>
    <property type="evidence" value="ECO:0007669"/>
    <property type="project" value="InterPro"/>
</dbReference>
<feature type="compositionally biased region" description="Polar residues" evidence="6">
    <location>
        <begin position="35"/>
        <end position="45"/>
    </location>
</feature>
<accession>A0A024GJ81</accession>
<evidence type="ECO:0000256" key="6">
    <source>
        <dbReference type="SAM" id="MobiDB-lite"/>
    </source>
</evidence>
<evidence type="ECO:0000256" key="5">
    <source>
        <dbReference type="RuleBase" id="RU004301"/>
    </source>
</evidence>
<evidence type="ECO:0000256" key="1">
    <source>
        <dbReference type="ARBA" id="ARBA00004245"/>
    </source>
</evidence>
<dbReference type="EMBL" id="CAIX01000143">
    <property type="protein sequence ID" value="CCI46836.1"/>
    <property type="molecule type" value="Genomic_DNA"/>
</dbReference>
<feature type="region of interest" description="Disordered" evidence="6">
    <location>
        <begin position="1"/>
        <end position="45"/>
    </location>
</feature>
<dbReference type="GO" id="GO:0005885">
    <property type="term" value="C:Arp2/3 protein complex"/>
    <property type="evidence" value="ECO:0007669"/>
    <property type="project" value="InterPro"/>
</dbReference>
<evidence type="ECO:0000256" key="3">
    <source>
        <dbReference type="ARBA" id="ARBA00022490"/>
    </source>
</evidence>
<comment type="similarity">
    <text evidence="2 5">Belongs to the ARPC5 family.</text>
</comment>
<dbReference type="Pfam" id="PF04699">
    <property type="entry name" value="P16-Arc"/>
    <property type="match status" value="1"/>
</dbReference>
<protein>
    <recommendedName>
        <fullName evidence="5">Actin-related protein 2/3 complex subunit 5</fullName>
    </recommendedName>
</protein>
<gene>
    <name evidence="7" type="ORF">BN9_077910</name>
</gene>
<dbReference type="InterPro" id="IPR006789">
    <property type="entry name" value="ARPC5"/>
</dbReference>
<evidence type="ECO:0000313" key="8">
    <source>
        <dbReference type="Proteomes" id="UP000053237"/>
    </source>
</evidence>
<feature type="compositionally biased region" description="Basic and acidic residues" evidence="6">
    <location>
        <begin position="22"/>
        <end position="32"/>
    </location>
</feature>
<dbReference type="SUPFAM" id="SSF69103">
    <property type="entry name" value="Arp2/3 complex 16 kDa subunit ARPC5"/>
    <property type="match status" value="1"/>
</dbReference>
<name>A0A024GJ81_9STRA</name>